<keyword evidence="12" id="KW-1185">Reference proteome</keyword>
<evidence type="ECO:0000256" key="9">
    <source>
        <dbReference type="NCBIfam" id="TIGR03303"/>
    </source>
</evidence>
<dbReference type="Pfam" id="PF01103">
    <property type="entry name" value="Omp85"/>
    <property type="match status" value="1"/>
</dbReference>
<dbReference type="NCBIfam" id="TIGR03303">
    <property type="entry name" value="OM_YaeT"/>
    <property type="match status" value="1"/>
</dbReference>
<evidence type="ECO:0000256" key="1">
    <source>
        <dbReference type="ARBA" id="ARBA00004370"/>
    </source>
</evidence>
<keyword evidence="3 8" id="KW-0812">Transmembrane</keyword>
<dbReference type="RefSeq" id="WP_072596376.1">
    <property type="nucleotide sequence ID" value="NZ_CP018221.1"/>
</dbReference>
<evidence type="ECO:0000256" key="3">
    <source>
        <dbReference type="ARBA" id="ARBA00022692"/>
    </source>
</evidence>
<dbReference type="PIRSF" id="PIRSF006076">
    <property type="entry name" value="OM_assembly_OMP85"/>
    <property type="match status" value="1"/>
</dbReference>
<feature type="domain" description="POTRA" evidence="10">
    <location>
        <begin position="291"/>
        <end position="366"/>
    </location>
</feature>
<feature type="signal peptide" evidence="8">
    <location>
        <begin position="1"/>
        <end position="24"/>
    </location>
</feature>
<feature type="chain" id="PRO_5013409943" description="Outer membrane protein assembly factor BamA" evidence="8">
    <location>
        <begin position="25"/>
        <end position="881"/>
    </location>
</feature>
<comment type="subcellular location">
    <subcellularLocation>
        <location evidence="8">Cell outer membrane</location>
    </subcellularLocation>
    <subcellularLocation>
        <location evidence="1">Membrane</location>
    </subcellularLocation>
</comment>
<feature type="domain" description="POTRA" evidence="10">
    <location>
        <begin position="52"/>
        <end position="119"/>
    </location>
</feature>
<dbReference type="InterPro" id="IPR034746">
    <property type="entry name" value="POTRA"/>
</dbReference>
<evidence type="ECO:0000256" key="8">
    <source>
        <dbReference type="HAMAP-Rule" id="MF_01430"/>
    </source>
</evidence>
<keyword evidence="4 8" id="KW-0732">Signal</keyword>
<dbReference type="Proteomes" id="UP000182063">
    <property type="component" value="Chromosome"/>
</dbReference>
<dbReference type="PANTHER" id="PTHR12815">
    <property type="entry name" value="SORTING AND ASSEMBLY MACHINERY SAMM50 PROTEIN FAMILY MEMBER"/>
    <property type="match status" value="1"/>
</dbReference>
<comment type="similarity">
    <text evidence="8">Belongs to the BamA family.</text>
</comment>
<dbReference type="InterPro" id="IPR010827">
    <property type="entry name" value="BamA/TamA_POTRA"/>
</dbReference>
<evidence type="ECO:0000256" key="4">
    <source>
        <dbReference type="ARBA" id="ARBA00022729"/>
    </source>
</evidence>
<dbReference type="AlphaFoldDB" id="A0A1L3ZT62"/>
<reference evidence="12" key="1">
    <citation type="submission" date="2016-11" db="EMBL/GenBank/DDBJ databases">
        <title>Complete Genome Sequence of alachlor-degrading Sphingomonas sp. strain JJ-A5.</title>
        <authorList>
            <person name="Lee H."/>
            <person name="Ka J.-O."/>
        </authorList>
    </citation>
    <scope>NUCLEOTIDE SEQUENCE [LARGE SCALE GENOMIC DNA]</scope>
    <source>
        <strain evidence="12">JJ-A5</strain>
    </source>
</reference>
<dbReference type="GO" id="GO:0009279">
    <property type="term" value="C:cell outer membrane"/>
    <property type="evidence" value="ECO:0007669"/>
    <property type="project" value="UniProtKB-SubCell"/>
</dbReference>
<comment type="function">
    <text evidence="8">Part of the outer membrane protein assembly complex, which is involved in assembly and insertion of beta-barrel proteins into the outer membrane.</text>
</comment>
<feature type="domain" description="POTRA" evidence="10">
    <location>
        <begin position="200"/>
        <end position="288"/>
    </location>
</feature>
<dbReference type="KEGG" id="sphj:BSL82_05475"/>
<evidence type="ECO:0000313" key="11">
    <source>
        <dbReference type="EMBL" id="API58823.1"/>
    </source>
</evidence>
<evidence type="ECO:0000256" key="2">
    <source>
        <dbReference type="ARBA" id="ARBA00022452"/>
    </source>
</evidence>
<dbReference type="InterPro" id="IPR039910">
    <property type="entry name" value="D15-like"/>
</dbReference>
<keyword evidence="2 8" id="KW-1134">Transmembrane beta strand</keyword>
<dbReference type="InterPro" id="IPR023707">
    <property type="entry name" value="OM_assembly_BamA"/>
</dbReference>
<sequence length="881" mass="98042" precursor="true">MTRGFAAALLLGGTALAPVAPLWAQATAPAPAPDAAAPAVVSPPAAVPDVQGTVRSITVTGSERLEPETVRSYVSLKVGDRYDRAILDQALKELYGTELFADVTIRDDDGAITIAIRENPVINRIVLEGNKRLKDDKIRPEIKLAPRQIFTRSRTRADVARIIELYRRQGRFAATVEPQLVQLDQNRVDVVFEINEGPKSKVRAINIIGNEVFSDGDLRSEMATKQARWFRLFSSGTSYDPDRMAYDQQKLRQFYLTNGYADFRVASAVAELTPDRRDFVITYVVEEGERYKFGDVTVESDIRDLKAETLQELVRVEKGDWYDAQKIENTVDAMAEAAGLQGYAFADVRPEFIRDKDDLTMTITFKVAEAPRVYVERVDINGNTRTKDKVIRREFRLAEGDAFNSFKVKRSRDRIQSLGYFQENLEIEQKPGSTPDRVVLEVNVQEKPTGELQVSAGFSSLEKFIVNLSITERNFRGKGQELRASVDYSSYSKSVNLGFTEPYMFDRNIALGGDVFRRDYNSFNYIGQGRDRNTTYEQTTTGFQIRAATPLTEFWSFALRYGLSQDEVSLDKNTFYFDNNNDGVPECDPLLAGRYLCEAVGDFTTSSLGYSLVFDNLNNRLRPSAGQRVVISQDIAGLGGSVKYLRTRAEAKKFWGLGDSGFIFSLGAEGGYIKGLGQDVRLTDRFFLGEPQIRGFGIRGVGPRVVRRYYDTATADPNDFLADDNSRTDDALGGKLYYLGRAELEIPLGSGAREMGLRPSIFVDAGALWSTNRPPLDDRTTATVRPILNSAGQFQCSDASGGVVASATQTCPGSHPTLVANTIPPFREFYFGDTPKPRLSVGFGINWNSPFGPFRIDIAKALLKEPGDNTKLFSFNIGTQF</sequence>
<dbReference type="InterPro" id="IPR000184">
    <property type="entry name" value="Bac_surfAg_D15"/>
</dbReference>
<dbReference type="EMBL" id="CP018221">
    <property type="protein sequence ID" value="API58823.1"/>
    <property type="molecule type" value="Genomic_DNA"/>
</dbReference>
<evidence type="ECO:0000313" key="12">
    <source>
        <dbReference type="Proteomes" id="UP000182063"/>
    </source>
</evidence>
<dbReference type="PROSITE" id="PS51779">
    <property type="entry name" value="POTRA"/>
    <property type="match status" value="5"/>
</dbReference>
<feature type="domain" description="POTRA" evidence="10">
    <location>
        <begin position="373"/>
        <end position="447"/>
    </location>
</feature>
<name>A0A1L3ZT62_9SPHN</name>
<dbReference type="HAMAP" id="MF_01430">
    <property type="entry name" value="OM_assembly_BamA"/>
    <property type="match status" value="1"/>
</dbReference>
<proteinExistence type="inferred from homology"/>
<evidence type="ECO:0000256" key="6">
    <source>
        <dbReference type="ARBA" id="ARBA00023136"/>
    </source>
</evidence>
<protein>
    <recommendedName>
        <fullName evidence="8 9">Outer membrane protein assembly factor BamA</fullName>
    </recommendedName>
</protein>
<evidence type="ECO:0000256" key="5">
    <source>
        <dbReference type="ARBA" id="ARBA00022737"/>
    </source>
</evidence>
<dbReference type="GO" id="GO:0051205">
    <property type="term" value="P:protein insertion into membrane"/>
    <property type="evidence" value="ECO:0007669"/>
    <property type="project" value="UniProtKB-UniRule"/>
</dbReference>
<evidence type="ECO:0000259" key="10">
    <source>
        <dbReference type="PROSITE" id="PS51779"/>
    </source>
</evidence>
<dbReference type="Gene3D" id="3.10.20.310">
    <property type="entry name" value="membrane protein fhac"/>
    <property type="match status" value="5"/>
</dbReference>
<accession>A0A1L3ZT62</accession>
<keyword evidence="7 8" id="KW-0998">Cell outer membrane</keyword>
<dbReference type="Pfam" id="PF07244">
    <property type="entry name" value="POTRA"/>
    <property type="match status" value="5"/>
</dbReference>
<comment type="subunit">
    <text evidence="8">Part of the Bam complex.</text>
</comment>
<dbReference type="OrthoDB" id="9803054at2"/>
<dbReference type="Gene3D" id="2.40.160.50">
    <property type="entry name" value="membrane protein fhac: a member of the omp85/tpsb transporter family"/>
    <property type="match status" value="1"/>
</dbReference>
<keyword evidence="6 8" id="KW-0472">Membrane</keyword>
<keyword evidence="5 8" id="KW-0677">Repeat</keyword>
<feature type="domain" description="POTRA" evidence="10">
    <location>
        <begin position="120"/>
        <end position="197"/>
    </location>
</feature>
<evidence type="ECO:0000256" key="7">
    <source>
        <dbReference type="ARBA" id="ARBA00023237"/>
    </source>
</evidence>
<dbReference type="GO" id="GO:0043165">
    <property type="term" value="P:Gram-negative-bacterium-type cell outer membrane assembly"/>
    <property type="evidence" value="ECO:0007669"/>
    <property type="project" value="UniProtKB-UniRule"/>
</dbReference>
<dbReference type="STRING" id="1921510.BSL82_05475"/>
<gene>
    <name evidence="8" type="primary">bamA</name>
    <name evidence="11" type="ORF">BSL82_05475</name>
</gene>
<organism evidence="11 12">
    <name type="scientific">Tardibacter chloracetimidivorans</name>
    <dbReference type="NCBI Taxonomy" id="1921510"/>
    <lineage>
        <taxon>Bacteria</taxon>
        <taxon>Pseudomonadati</taxon>
        <taxon>Pseudomonadota</taxon>
        <taxon>Alphaproteobacteria</taxon>
        <taxon>Sphingomonadales</taxon>
        <taxon>Sphingomonadaceae</taxon>
        <taxon>Tardibacter</taxon>
    </lineage>
</organism>
<dbReference type="PANTHER" id="PTHR12815:SF23">
    <property type="entry name" value="OUTER MEMBRANE PROTEIN ASSEMBLY FACTOR BAMA"/>
    <property type="match status" value="1"/>
</dbReference>